<evidence type="ECO:0000256" key="3">
    <source>
        <dbReference type="ARBA" id="ARBA00022448"/>
    </source>
</evidence>
<keyword evidence="4 11" id="KW-0138">CF(0)</keyword>
<feature type="transmembrane region" description="Helical" evidence="11">
    <location>
        <begin position="131"/>
        <end position="152"/>
    </location>
</feature>
<dbReference type="SUPFAM" id="SSF81336">
    <property type="entry name" value="F1F0 ATP synthase subunit A"/>
    <property type="match status" value="1"/>
</dbReference>
<evidence type="ECO:0000256" key="5">
    <source>
        <dbReference type="ARBA" id="ARBA00022692"/>
    </source>
</evidence>
<keyword evidence="3 11" id="KW-0813">Transport</keyword>
<dbReference type="InterPro" id="IPR035908">
    <property type="entry name" value="F0_ATP_A_sf"/>
</dbReference>
<dbReference type="PROSITE" id="PS00449">
    <property type="entry name" value="ATPASE_A"/>
    <property type="match status" value="1"/>
</dbReference>
<dbReference type="AlphaFoldDB" id="A0A1V5SCG6"/>
<feature type="transmembrane region" description="Helical" evidence="11">
    <location>
        <begin position="22"/>
        <end position="39"/>
    </location>
</feature>
<comment type="function">
    <text evidence="11 12">Key component of the proton channel; it plays a direct role in the translocation of protons across the membrane.</text>
</comment>
<keyword evidence="5 11" id="KW-0812">Transmembrane</keyword>
<feature type="transmembrane region" description="Helical" evidence="11">
    <location>
        <begin position="188"/>
        <end position="206"/>
    </location>
</feature>
<sequence length="245" mass="26867">MEISLAAEKIAHIGSFNLTNSLLLSWIASTFLIVGAYVGSRKIQVIPNSVQNFFESIIELLFNLVNSVLEDEKATRRYFPLLATIFIFVMTNNWLGLLPGVGPIGIFEHKHGETILVPLFRGANADLNTTLALAIVAVIAVQVFGVAAIGAVKYAKKFINFNGPINFFVGALELISEFSKMVSFSFRLFGNIFAGEVLLMVVGHLAPYAAPLPFFILELFVGMIQALVFMMLTLVFIKGAIHEAH</sequence>
<keyword evidence="7 11" id="KW-1133">Transmembrane helix</keyword>
<evidence type="ECO:0000256" key="8">
    <source>
        <dbReference type="ARBA" id="ARBA00023065"/>
    </source>
</evidence>
<dbReference type="InterPro" id="IPR023011">
    <property type="entry name" value="ATP_synth_F0_asu_AS"/>
</dbReference>
<dbReference type="InterPro" id="IPR045082">
    <property type="entry name" value="ATP_syn_F0_a_bact/chloroplast"/>
</dbReference>
<dbReference type="NCBIfam" id="TIGR01131">
    <property type="entry name" value="ATP_synt_6_or_A"/>
    <property type="match status" value="1"/>
</dbReference>
<evidence type="ECO:0000256" key="11">
    <source>
        <dbReference type="HAMAP-Rule" id="MF_01393"/>
    </source>
</evidence>
<dbReference type="GO" id="GO:0005886">
    <property type="term" value="C:plasma membrane"/>
    <property type="evidence" value="ECO:0007669"/>
    <property type="project" value="UniProtKB-SubCell"/>
</dbReference>
<dbReference type="PRINTS" id="PR00123">
    <property type="entry name" value="ATPASEA"/>
</dbReference>
<organism evidence="13">
    <name type="scientific">candidate division WS2 bacterium ADurb.Bin280</name>
    <dbReference type="NCBI Taxonomy" id="1852829"/>
    <lineage>
        <taxon>Bacteria</taxon>
        <taxon>candidate division WS2</taxon>
    </lineage>
</organism>
<dbReference type="GO" id="GO:0046933">
    <property type="term" value="F:proton-transporting ATP synthase activity, rotational mechanism"/>
    <property type="evidence" value="ECO:0007669"/>
    <property type="project" value="UniProtKB-UniRule"/>
</dbReference>
<dbReference type="Proteomes" id="UP000485367">
    <property type="component" value="Unassembled WGS sequence"/>
</dbReference>
<evidence type="ECO:0000256" key="10">
    <source>
        <dbReference type="ARBA" id="ARBA00023310"/>
    </source>
</evidence>
<keyword evidence="8 11" id="KW-0406">Ion transport</keyword>
<dbReference type="InterPro" id="IPR000568">
    <property type="entry name" value="ATP_synth_F0_asu"/>
</dbReference>
<evidence type="ECO:0000256" key="1">
    <source>
        <dbReference type="ARBA" id="ARBA00004141"/>
    </source>
</evidence>
<keyword evidence="10 11" id="KW-0066">ATP synthesis</keyword>
<dbReference type="PANTHER" id="PTHR42823">
    <property type="entry name" value="ATP SYNTHASE SUBUNIT A, CHLOROPLASTIC"/>
    <property type="match status" value="1"/>
</dbReference>
<name>A0A1V5SCG6_9BACT</name>
<protein>
    <recommendedName>
        <fullName evidence="11 12">ATP synthase subunit a</fullName>
    </recommendedName>
    <alternativeName>
        <fullName evidence="11">ATP synthase F0 sector subunit a</fullName>
    </alternativeName>
    <alternativeName>
        <fullName evidence="11">F-ATPase subunit 6</fullName>
    </alternativeName>
</protein>
<evidence type="ECO:0000256" key="12">
    <source>
        <dbReference type="RuleBase" id="RU000483"/>
    </source>
</evidence>
<evidence type="ECO:0000313" key="13">
    <source>
        <dbReference type="EMBL" id="OQA52004.1"/>
    </source>
</evidence>
<dbReference type="PANTHER" id="PTHR42823:SF3">
    <property type="entry name" value="ATP SYNTHASE SUBUNIT A, CHLOROPLASTIC"/>
    <property type="match status" value="1"/>
</dbReference>
<reference evidence="13" key="1">
    <citation type="submission" date="2017-02" db="EMBL/GenBank/DDBJ databases">
        <title>Delving into the versatile metabolic prowess of the omnipresent phylum Bacteroidetes.</title>
        <authorList>
            <person name="Nobu M.K."/>
            <person name="Mei R."/>
            <person name="Narihiro T."/>
            <person name="Kuroda K."/>
            <person name="Liu W.-T."/>
        </authorList>
    </citation>
    <scope>NUCLEOTIDE SEQUENCE</scope>
    <source>
        <strain evidence="13">ADurb.Bin280</strain>
    </source>
</reference>
<gene>
    <name evidence="11 13" type="primary">atpB</name>
    <name evidence="13" type="ORF">BWY43_00691</name>
</gene>
<dbReference type="GO" id="GO:0045259">
    <property type="term" value="C:proton-transporting ATP synthase complex"/>
    <property type="evidence" value="ECO:0007669"/>
    <property type="project" value="UniProtKB-KW"/>
</dbReference>
<dbReference type="EMBL" id="MWBO01000052">
    <property type="protein sequence ID" value="OQA52004.1"/>
    <property type="molecule type" value="Genomic_DNA"/>
</dbReference>
<evidence type="ECO:0000256" key="6">
    <source>
        <dbReference type="ARBA" id="ARBA00022781"/>
    </source>
</evidence>
<dbReference type="GO" id="GO:0042777">
    <property type="term" value="P:proton motive force-driven plasma membrane ATP synthesis"/>
    <property type="evidence" value="ECO:0007669"/>
    <property type="project" value="TreeGrafter"/>
</dbReference>
<comment type="caution">
    <text evidence="13">The sequence shown here is derived from an EMBL/GenBank/DDBJ whole genome shotgun (WGS) entry which is preliminary data.</text>
</comment>
<dbReference type="Pfam" id="PF00119">
    <property type="entry name" value="ATP-synt_A"/>
    <property type="match status" value="1"/>
</dbReference>
<keyword evidence="6 11" id="KW-0375">Hydrogen ion transport</keyword>
<evidence type="ECO:0000256" key="4">
    <source>
        <dbReference type="ARBA" id="ARBA00022547"/>
    </source>
</evidence>
<dbReference type="Gene3D" id="1.20.120.220">
    <property type="entry name" value="ATP synthase, F0 complex, subunit A"/>
    <property type="match status" value="1"/>
</dbReference>
<proteinExistence type="inferred from homology"/>
<dbReference type="HAMAP" id="MF_01393">
    <property type="entry name" value="ATP_synth_a_bact"/>
    <property type="match status" value="1"/>
</dbReference>
<evidence type="ECO:0000256" key="9">
    <source>
        <dbReference type="ARBA" id="ARBA00023136"/>
    </source>
</evidence>
<evidence type="ECO:0000256" key="2">
    <source>
        <dbReference type="ARBA" id="ARBA00006810"/>
    </source>
</evidence>
<comment type="similarity">
    <text evidence="2 11 12">Belongs to the ATPase A chain family.</text>
</comment>
<dbReference type="CDD" id="cd00310">
    <property type="entry name" value="ATP-synt_Fo_a_6"/>
    <property type="match status" value="1"/>
</dbReference>
<accession>A0A1V5SCG6</accession>
<keyword evidence="9 11" id="KW-0472">Membrane</keyword>
<evidence type="ECO:0000256" key="7">
    <source>
        <dbReference type="ARBA" id="ARBA00022989"/>
    </source>
</evidence>
<comment type="subcellular location">
    <subcellularLocation>
        <location evidence="11 12">Cell membrane</location>
        <topology evidence="11 12">Multi-pass membrane protein</topology>
    </subcellularLocation>
    <subcellularLocation>
        <location evidence="1">Membrane</location>
        <topology evidence="1">Multi-pass membrane protein</topology>
    </subcellularLocation>
</comment>
<keyword evidence="11" id="KW-1003">Cell membrane</keyword>
<feature type="transmembrane region" description="Helical" evidence="11">
    <location>
        <begin position="212"/>
        <end position="237"/>
    </location>
</feature>